<dbReference type="eggNOG" id="ENOG502R4BG">
    <property type="taxonomic scope" value="Eukaryota"/>
</dbReference>
<gene>
    <name evidence="1" type="ORF">EUGRSUZ_E03089</name>
</gene>
<protein>
    <submittedName>
        <fullName evidence="1">Uncharacterized protein</fullName>
    </submittedName>
</protein>
<organism evidence="1">
    <name type="scientific">Eucalyptus grandis</name>
    <name type="common">Flooded gum</name>
    <dbReference type="NCBI Taxonomy" id="71139"/>
    <lineage>
        <taxon>Eukaryota</taxon>
        <taxon>Viridiplantae</taxon>
        <taxon>Streptophyta</taxon>
        <taxon>Embryophyta</taxon>
        <taxon>Tracheophyta</taxon>
        <taxon>Spermatophyta</taxon>
        <taxon>Magnoliopsida</taxon>
        <taxon>eudicotyledons</taxon>
        <taxon>Gunneridae</taxon>
        <taxon>Pentapetalae</taxon>
        <taxon>rosids</taxon>
        <taxon>malvids</taxon>
        <taxon>Myrtales</taxon>
        <taxon>Myrtaceae</taxon>
        <taxon>Myrtoideae</taxon>
        <taxon>Eucalypteae</taxon>
        <taxon>Eucalyptus</taxon>
    </lineage>
</organism>
<evidence type="ECO:0000313" key="1">
    <source>
        <dbReference type="EMBL" id="KCW74406.1"/>
    </source>
</evidence>
<reference evidence="1" key="1">
    <citation type="submission" date="2013-07" db="EMBL/GenBank/DDBJ databases">
        <title>The genome of Eucalyptus grandis.</title>
        <authorList>
            <person name="Schmutz J."/>
            <person name="Hayes R."/>
            <person name="Myburg A."/>
            <person name="Tuskan G."/>
            <person name="Grattapaglia D."/>
            <person name="Rokhsar D.S."/>
        </authorList>
    </citation>
    <scope>NUCLEOTIDE SEQUENCE</scope>
    <source>
        <tissue evidence="1">Leaf extractions</tissue>
    </source>
</reference>
<proteinExistence type="predicted"/>
<dbReference type="InParanoid" id="A0A059C8A1"/>
<dbReference type="AlphaFoldDB" id="A0A059C8A1"/>
<name>A0A059C8A1_EUCGR</name>
<accession>A0A059C8A1</accession>
<dbReference type="EMBL" id="KK198757">
    <property type="protein sequence ID" value="KCW74406.1"/>
    <property type="molecule type" value="Genomic_DNA"/>
</dbReference>
<sequence length="159" mass="17708">MPKWILPCEGDSISFIIPQDLYDKFKGVALCVVLGPDEGKVVNASCLAKVCADGQSAGEFKRIFYSIESDHVWFSYIPLLLVNLRDNGIHYRVHLSAQKASIKKCGFRPICKQKEDVLRMVIPAPSDDGNKLKFSRSDSEEDSSIGTMEADDLFEIYAG</sequence>
<dbReference type="Gramene" id="KCW74406">
    <property type="protein sequence ID" value="KCW74406"/>
    <property type="gene ID" value="EUGRSUZ_E03089"/>
</dbReference>